<dbReference type="GeneID" id="20226823"/>
<sequence length="156" mass="16523">MGCVVRGRFEARRLLPLALLVAGCGADLTKITACTWEQTGTQECDDQCLDMGTGSGSREVCRENLYENDGVPGCGGTTMYYNSKEDSCYVCDGDGTSGTLFTRHKIDYCSEITACADGWQPSADGRDCDPSPTPAPTAAPVPAPTFAPTATPRPTH</sequence>
<feature type="chain" id="PRO_5003261214" evidence="2">
    <location>
        <begin position="27"/>
        <end position="156"/>
    </location>
</feature>
<feature type="signal peptide" evidence="2">
    <location>
        <begin position="1"/>
        <end position="26"/>
    </location>
</feature>
<keyword evidence="2" id="KW-0732">Signal</keyword>
<dbReference type="EMBL" id="GL833265">
    <property type="protein sequence ID" value="EGB02887.1"/>
    <property type="molecule type" value="Genomic_DNA"/>
</dbReference>
<keyword evidence="4" id="KW-1185">Reference proteome</keyword>
<feature type="non-terminal residue" evidence="3">
    <location>
        <position position="156"/>
    </location>
</feature>
<evidence type="ECO:0000256" key="1">
    <source>
        <dbReference type="SAM" id="MobiDB-lite"/>
    </source>
</evidence>
<organism evidence="4">
    <name type="scientific">Aureococcus anophagefferens</name>
    <name type="common">Harmful bloom alga</name>
    <dbReference type="NCBI Taxonomy" id="44056"/>
    <lineage>
        <taxon>Eukaryota</taxon>
        <taxon>Sar</taxon>
        <taxon>Stramenopiles</taxon>
        <taxon>Ochrophyta</taxon>
        <taxon>Pelagophyceae</taxon>
        <taxon>Pelagomonadales</taxon>
        <taxon>Pelagomonadaceae</taxon>
        <taxon>Aureococcus</taxon>
    </lineage>
</organism>
<feature type="compositionally biased region" description="Pro residues" evidence="1">
    <location>
        <begin position="131"/>
        <end position="145"/>
    </location>
</feature>
<evidence type="ECO:0000313" key="4">
    <source>
        <dbReference type="Proteomes" id="UP000002729"/>
    </source>
</evidence>
<dbReference type="Proteomes" id="UP000002729">
    <property type="component" value="Unassembled WGS sequence"/>
</dbReference>
<gene>
    <name evidence="3" type="ORF">AURANDRAFT_68472</name>
</gene>
<dbReference type="AlphaFoldDB" id="F0YPS2"/>
<dbReference type="InParanoid" id="F0YPS2"/>
<dbReference type="PROSITE" id="PS51257">
    <property type="entry name" value="PROKAR_LIPOPROTEIN"/>
    <property type="match status" value="1"/>
</dbReference>
<evidence type="ECO:0000313" key="3">
    <source>
        <dbReference type="EMBL" id="EGB02887.1"/>
    </source>
</evidence>
<proteinExistence type="predicted"/>
<dbReference type="KEGG" id="aaf:AURANDRAFT_68472"/>
<evidence type="ECO:0000256" key="2">
    <source>
        <dbReference type="SAM" id="SignalP"/>
    </source>
</evidence>
<name>F0YPS2_AURAN</name>
<feature type="region of interest" description="Disordered" evidence="1">
    <location>
        <begin position="123"/>
        <end position="156"/>
    </location>
</feature>
<protein>
    <submittedName>
        <fullName evidence="3">Uncharacterized protein</fullName>
    </submittedName>
</protein>
<reference evidence="3 4" key="1">
    <citation type="journal article" date="2011" name="Proc. Natl. Acad. Sci. U.S.A.">
        <title>Niche of harmful alga Aureococcus anophagefferens revealed through ecogenomics.</title>
        <authorList>
            <person name="Gobler C.J."/>
            <person name="Berry D.L."/>
            <person name="Dyhrman S.T."/>
            <person name="Wilhelm S.W."/>
            <person name="Salamov A."/>
            <person name="Lobanov A.V."/>
            <person name="Zhang Y."/>
            <person name="Collier J.L."/>
            <person name="Wurch L.L."/>
            <person name="Kustka A.B."/>
            <person name="Dill B.D."/>
            <person name="Shah M."/>
            <person name="VerBerkmoes N.C."/>
            <person name="Kuo A."/>
            <person name="Terry A."/>
            <person name="Pangilinan J."/>
            <person name="Lindquist E.A."/>
            <person name="Lucas S."/>
            <person name="Paulsen I.T."/>
            <person name="Hattenrath-Lehmann T.K."/>
            <person name="Talmage S.C."/>
            <person name="Walker E.A."/>
            <person name="Koch F."/>
            <person name="Burson A.M."/>
            <person name="Marcoval M.A."/>
            <person name="Tang Y.Z."/>
            <person name="Lecleir G.R."/>
            <person name="Coyne K.J."/>
            <person name="Berg G.M."/>
            <person name="Bertrand E.M."/>
            <person name="Saito M.A."/>
            <person name="Gladyshev V.N."/>
            <person name="Grigoriev I.V."/>
        </authorList>
    </citation>
    <scope>NUCLEOTIDE SEQUENCE [LARGE SCALE GENOMIC DNA]</scope>
    <source>
        <strain evidence="4">CCMP 1984</strain>
    </source>
</reference>
<accession>F0YPS2</accession>
<feature type="compositionally biased region" description="Low complexity" evidence="1">
    <location>
        <begin position="146"/>
        <end position="156"/>
    </location>
</feature>
<dbReference type="RefSeq" id="XP_009042413.1">
    <property type="nucleotide sequence ID" value="XM_009044165.1"/>
</dbReference>